<keyword evidence="2" id="KW-1185">Reference proteome</keyword>
<gene>
    <name evidence="1" type="ORF">HannXRQ_Chr13g0395631</name>
</gene>
<dbReference type="AlphaFoldDB" id="A0A251SPU0"/>
<dbReference type="EMBL" id="CM007902">
    <property type="protein sequence ID" value="OTG00850.1"/>
    <property type="molecule type" value="Genomic_DNA"/>
</dbReference>
<proteinExistence type="predicted"/>
<organism evidence="1 2">
    <name type="scientific">Helianthus annuus</name>
    <name type="common">Common sunflower</name>
    <dbReference type="NCBI Taxonomy" id="4232"/>
    <lineage>
        <taxon>Eukaryota</taxon>
        <taxon>Viridiplantae</taxon>
        <taxon>Streptophyta</taxon>
        <taxon>Embryophyta</taxon>
        <taxon>Tracheophyta</taxon>
        <taxon>Spermatophyta</taxon>
        <taxon>Magnoliopsida</taxon>
        <taxon>eudicotyledons</taxon>
        <taxon>Gunneridae</taxon>
        <taxon>Pentapetalae</taxon>
        <taxon>asterids</taxon>
        <taxon>campanulids</taxon>
        <taxon>Asterales</taxon>
        <taxon>Asteraceae</taxon>
        <taxon>Asteroideae</taxon>
        <taxon>Heliantheae alliance</taxon>
        <taxon>Heliantheae</taxon>
        <taxon>Helianthus</taxon>
    </lineage>
</organism>
<name>A0A251SPU0_HELAN</name>
<protein>
    <submittedName>
        <fullName evidence="1">Uncharacterized protein</fullName>
    </submittedName>
</protein>
<evidence type="ECO:0000313" key="1">
    <source>
        <dbReference type="EMBL" id="OTG00850.1"/>
    </source>
</evidence>
<reference evidence="2" key="1">
    <citation type="journal article" date="2017" name="Nature">
        <title>The sunflower genome provides insights into oil metabolism, flowering and Asterid evolution.</title>
        <authorList>
            <person name="Badouin H."/>
            <person name="Gouzy J."/>
            <person name="Grassa C.J."/>
            <person name="Murat F."/>
            <person name="Staton S.E."/>
            <person name="Cottret L."/>
            <person name="Lelandais-Briere C."/>
            <person name="Owens G.L."/>
            <person name="Carrere S."/>
            <person name="Mayjonade B."/>
            <person name="Legrand L."/>
            <person name="Gill N."/>
            <person name="Kane N.C."/>
            <person name="Bowers J.E."/>
            <person name="Hubner S."/>
            <person name="Bellec A."/>
            <person name="Berard A."/>
            <person name="Berges H."/>
            <person name="Blanchet N."/>
            <person name="Boniface M.C."/>
            <person name="Brunel D."/>
            <person name="Catrice O."/>
            <person name="Chaidir N."/>
            <person name="Claudel C."/>
            <person name="Donnadieu C."/>
            <person name="Faraut T."/>
            <person name="Fievet G."/>
            <person name="Helmstetter N."/>
            <person name="King M."/>
            <person name="Knapp S.J."/>
            <person name="Lai Z."/>
            <person name="Le Paslier M.C."/>
            <person name="Lippi Y."/>
            <person name="Lorenzon L."/>
            <person name="Mandel J.R."/>
            <person name="Marage G."/>
            <person name="Marchand G."/>
            <person name="Marquand E."/>
            <person name="Bret-Mestries E."/>
            <person name="Morien E."/>
            <person name="Nambeesan S."/>
            <person name="Nguyen T."/>
            <person name="Pegot-Espagnet P."/>
            <person name="Pouilly N."/>
            <person name="Raftis F."/>
            <person name="Sallet E."/>
            <person name="Schiex T."/>
            <person name="Thomas J."/>
            <person name="Vandecasteele C."/>
            <person name="Vares D."/>
            <person name="Vear F."/>
            <person name="Vautrin S."/>
            <person name="Crespi M."/>
            <person name="Mangin B."/>
            <person name="Burke J.M."/>
            <person name="Salse J."/>
            <person name="Munos S."/>
            <person name="Vincourt P."/>
            <person name="Rieseberg L.H."/>
            <person name="Langlade N.B."/>
        </authorList>
    </citation>
    <scope>NUCLEOTIDE SEQUENCE [LARGE SCALE GENOMIC DNA]</scope>
    <source>
        <strain evidence="2">cv. SF193</strain>
    </source>
</reference>
<dbReference type="InParanoid" id="A0A251SPU0"/>
<evidence type="ECO:0000313" key="2">
    <source>
        <dbReference type="Proteomes" id="UP000215914"/>
    </source>
</evidence>
<sequence length="59" mass="6588">MLTSMLCRMLGKAGREKWKSINVAVVGRTYTVIGTLDPRCNARVTDQLAYIKQQDESIG</sequence>
<accession>A0A251SPU0</accession>
<dbReference type="Proteomes" id="UP000215914">
    <property type="component" value="Chromosome 13"/>
</dbReference>